<evidence type="ECO:0000259" key="3">
    <source>
        <dbReference type="PROSITE" id="PS01124"/>
    </source>
</evidence>
<dbReference type="PANTHER" id="PTHR43436">
    <property type="entry name" value="ARAC-FAMILY TRANSCRIPTIONAL REGULATOR"/>
    <property type="match status" value="1"/>
</dbReference>
<dbReference type="GO" id="GO:0003700">
    <property type="term" value="F:DNA-binding transcription factor activity"/>
    <property type="evidence" value="ECO:0007669"/>
    <property type="project" value="InterPro"/>
</dbReference>
<dbReference type="RefSeq" id="WP_050432993.1">
    <property type="nucleotide sequence ID" value="NZ_CP012159.1"/>
</dbReference>
<dbReference type="Pfam" id="PF06719">
    <property type="entry name" value="AraC_N"/>
    <property type="match status" value="1"/>
</dbReference>
<dbReference type="PANTHER" id="PTHR43436:SF1">
    <property type="entry name" value="TRANSCRIPTIONAL REGULATORY PROTEIN"/>
    <property type="match status" value="1"/>
</dbReference>
<dbReference type="Gene3D" id="1.10.10.60">
    <property type="entry name" value="Homeodomain-like"/>
    <property type="match status" value="2"/>
</dbReference>
<name>A0A0K1EK01_CHOCO</name>
<reference evidence="4 5" key="1">
    <citation type="submission" date="2015-07" db="EMBL/GenBank/DDBJ databases">
        <title>Genome analysis of myxobacterium Chondromyces crocatus Cm c5 reveals a high potential for natural compound synthesis and the genetic basis for the loss of fruiting body formation.</title>
        <authorList>
            <person name="Zaburannyi N."/>
            <person name="Bunk B."/>
            <person name="Maier J."/>
            <person name="Overmann J."/>
            <person name="Mueller R."/>
        </authorList>
    </citation>
    <scope>NUCLEOTIDE SEQUENCE [LARGE SCALE GENOMIC DNA]</scope>
    <source>
        <strain evidence="4 5">Cm c5</strain>
    </source>
</reference>
<dbReference type="Pfam" id="PF12833">
    <property type="entry name" value="HTH_18"/>
    <property type="match status" value="1"/>
</dbReference>
<evidence type="ECO:0000256" key="2">
    <source>
        <dbReference type="ARBA" id="ARBA00023163"/>
    </source>
</evidence>
<dbReference type="STRING" id="52.CMC5_053400"/>
<dbReference type="SMART" id="SM00342">
    <property type="entry name" value="HTH_ARAC"/>
    <property type="match status" value="1"/>
</dbReference>
<dbReference type="Proteomes" id="UP000067626">
    <property type="component" value="Chromosome"/>
</dbReference>
<feature type="domain" description="HTH araC/xylS-type" evidence="3">
    <location>
        <begin position="193"/>
        <end position="291"/>
    </location>
</feature>
<dbReference type="EMBL" id="CP012159">
    <property type="protein sequence ID" value="AKT41179.1"/>
    <property type="molecule type" value="Genomic_DNA"/>
</dbReference>
<dbReference type="InterPro" id="IPR018060">
    <property type="entry name" value="HTH_AraC"/>
</dbReference>
<dbReference type="InterPro" id="IPR009594">
    <property type="entry name" value="Tscrpt_reg_HTH_AraC_N"/>
</dbReference>
<dbReference type="AlphaFoldDB" id="A0A0K1EK01"/>
<accession>A0A0K1EK01</accession>
<keyword evidence="1" id="KW-0805">Transcription regulation</keyword>
<keyword evidence="2" id="KW-0804">Transcription</keyword>
<gene>
    <name evidence="4" type="primary">araC</name>
    <name evidence="4" type="ORF">CMC5_053400</name>
</gene>
<organism evidence="4 5">
    <name type="scientific">Chondromyces crocatus</name>
    <dbReference type="NCBI Taxonomy" id="52"/>
    <lineage>
        <taxon>Bacteria</taxon>
        <taxon>Pseudomonadati</taxon>
        <taxon>Myxococcota</taxon>
        <taxon>Polyangia</taxon>
        <taxon>Polyangiales</taxon>
        <taxon>Polyangiaceae</taxon>
        <taxon>Chondromyces</taxon>
    </lineage>
</organism>
<sequence>MTSQPELVRAALKYGSRPGFNATPLPALEVVRSDRPTGPEYAVARPVLCLIVQGAKEISVAGKLFHYDPSHYLVTSVAVPLVGRVTSASAQAPYLCLVLTLEQAAIYDVLSRSSAPLRPTSRRDYHGAVFVEAVQPSLGDAFLRLLQSLDEPHERDMLAPLYVREILFRLLTSPYSATVREVGTAGSPTRRIGKAIDVLRANFTRPLRVASLARASGMGLASFHQHFKQITTLSPLQFQKQLRLHEARRLLLAEALDAASAGYQVGYESPSQFSREYARLFGLPPREDVKRFIAQHGGG</sequence>
<keyword evidence="5" id="KW-1185">Reference proteome</keyword>
<dbReference type="InterPro" id="IPR009057">
    <property type="entry name" value="Homeodomain-like_sf"/>
</dbReference>
<proteinExistence type="predicted"/>
<dbReference type="KEGG" id="ccro:CMC5_053400"/>
<evidence type="ECO:0000313" key="5">
    <source>
        <dbReference type="Proteomes" id="UP000067626"/>
    </source>
</evidence>
<dbReference type="SUPFAM" id="SSF46689">
    <property type="entry name" value="Homeodomain-like"/>
    <property type="match status" value="2"/>
</dbReference>
<dbReference type="PATRIC" id="fig|52.7.peg.5916"/>
<protein>
    <submittedName>
        <fullName evidence="4">AraC family transcriptional regulator</fullName>
    </submittedName>
</protein>
<dbReference type="OrthoDB" id="9802263at2"/>
<evidence type="ECO:0000313" key="4">
    <source>
        <dbReference type="EMBL" id="AKT41179.1"/>
    </source>
</evidence>
<dbReference type="PROSITE" id="PS01124">
    <property type="entry name" value="HTH_ARAC_FAMILY_2"/>
    <property type="match status" value="1"/>
</dbReference>
<evidence type="ECO:0000256" key="1">
    <source>
        <dbReference type="ARBA" id="ARBA00023015"/>
    </source>
</evidence>
<dbReference type="GO" id="GO:0043565">
    <property type="term" value="F:sequence-specific DNA binding"/>
    <property type="evidence" value="ECO:0007669"/>
    <property type="project" value="InterPro"/>
</dbReference>